<evidence type="ECO:0000313" key="2">
    <source>
        <dbReference type="EMBL" id="AWG26472.1"/>
    </source>
</evidence>
<evidence type="ECO:0000256" key="1">
    <source>
        <dbReference type="SAM" id="Phobius"/>
    </source>
</evidence>
<keyword evidence="1" id="KW-1133">Transmembrane helix</keyword>
<proteinExistence type="predicted"/>
<dbReference type="EMBL" id="CP020919">
    <property type="protein sequence ID" value="AWG26472.1"/>
    <property type="molecule type" value="Genomic_DNA"/>
</dbReference>
<keyword evidence="3" id="KW-1185">Reference proteome</keyword>
<reference evidence="2 3" key="1">
    <citation type="submission" date="2017-04" db="EMBL/GenBank/DDBJ databases">
        <title>Complete genome sequence of Flavobacterium kingsejong AJ004.</title>
        <authorList>
            <person name="Lee P.C."/>
        </authorList>
    </citation>
    <scope>NUCLEOTIDE SEQUENCE [LARGE SCALE GENOMIC DNA]</scope>
    <source>
        <strain evidence="2 3">AJ004</strain>
    </source>
</reference>
<sequence length="249" mass="27522">MSKFVLYKRRSAENPKESKHQLFNLILFIMGFLGIIPAAKLAAMYDTKQQKLILYAEGVLKGATYGFSFKQDTFMGGLKFTLQAWTGPLTGKEQPYQYSEGFQMHLPQSHFNSKSVLIVTENHPQGETVTINYTGFVGPDKAKANAKEAVAVPADVAVNVPAANSSQLNVLFKMPFNINANSNVPKMGSVDIQYDRTLLQLVTAGINDSDIVWTFNSLKTGDTQIVVTTYGGIAQFVMAKTYDVRIFVL</sequence>
<organism evidence="2 3">
    <name type="scientific">Flavobacterium kingsejongi</name>
    <dbReference type="NCBI Taxonomy" id="1678728"/>
    <lineage>
        <taxon>Bacteria</taxon>
        <taxon>Pseudomonadati</taxon>
        <taxon>Bacteroidota</taxon>
        <taxon>Flavobacteriia</taxon>
        <taxon>Flavobacteriales</taxon>
        <taxon>Flavobacteriaceae</taxon>
        <taxon>Flavobacterium</taxon>
    </lineage>
</organism>
<feature type="transmembrane region" description="Helical" evidence="1">
    <location>
        <begin position="21"/>
        <end position="45"/>
    </location>
</feature>
<dbReference type="Proteomes" id="UP000244677">
    <property type="component" value="Chromosome"/>
</dbReference>
<keyword evidence="1" id="KW-0472">Membrane</keyword>
<name>A0A2S1LS24_9FLAO</name>
<keyword evidence="1" id="KW-0812">Transmembrane</keyword>
<evidence type="ECO:0000313" key="3">
    <source>
        <dbReference type="Proteomes" id="UP000244677"/>
    </source>
</evidence>
<dbReference type="AlphaFoldDB" id="A0A2S1LS24"/>
<protein>
    <submittedName>
        <fullName evidence="2">Uncharacterized protein</fullName>
    </submittedName>
</protein>
<dbReference type="KEGG" id="fki:FK004_15205"/>
<gene>
    <name evidence="2" type="ORF">FK004_15205</name>
</gene>
<accession>A0A2S1LS24</accession>